<organism evidence="4 5">
    <name type="scientific">Perkinsus chesapeaki</name>
    <name type="common">Clam parasite</name>
    <name type="synonym">Perkinsus andrewsi</name>
    <dbReference type="NCBI Taxonomy" id="330153"/>
    <lineage>
        <taxon>Eukaryota</taxon>
        <taxon>Sar</taxon>
        <taxon>Alveolata</taxon>
        <taxon>Perkinsozoa</taxon>
        <taxon>Perkinsea</taxon>
        <taxon>Perkinsida</taxon>
        <taxon>Perkinsidae</taxon>
        <taxon>Perkinsus</taxon>
    </lineage>
</organism>
<dbReference type="InterPro" id="IPR000504">
    <property type="entry name" value="RRM_dom"/>
</dbReference>
<dbReference type="OrthoDB" id="5989967at2759"/>
<feature type="compositionally biased region" description="Polar residues" evidence="2">
    <location>
        <begin position="262"/>
        <end position="273"/>
    </location>
</feature>
<proteinExistence type="predicted"/>
<dbReference type="Gene3D" id="3.30.70.330">
    <property type="match status" value="1"/>
</dbReference>
<feature type="compositionally biased region" description="Basic and acidic residues" evidence="2">
    <location>
        <begin position="298"/>
        <end position="311"/>
    </location>
</feature>
<evidence type="ECO:0000256" key="1">
    <source>
        <dbReference type="PROSITE-ProRule" id="PRU00176"/>
    </source>
</evidence>
<protein>
    <recommendedName>
        <fullName evidence="3">RRM domain-containing protein</fullName>
    </recommendedName>
</protein>
<evidence type="ECO:0000313" key="4">
    <source>
        <dbReference type="EMBL" id="KAF4651732.1"/>
    </source>
</evidence>
<sequence>MTTNHRPPYPGEPITNNTVRHIGRRSPSSDGRSVDTSSSTTTPEANCSTVIPTSPQQTEIVRQLLEFMCATEEGDPEATSLFAGLSAHRQLFNAAAECDEMLLEGSNDGGWLGTGGTPISVCVEGNGYYFQLSEDDLRKVFRRYGEVSIIEVIGPEKDVAHVYYKQLTDAQNAVQDLNDKMLNGVRGVLRVVWGLHQSPRTFPARTSPKTLAQNDNINLKEELVAFGPLSEATHWTAETLEKAEAGISRLLSEIKDAASPMKMTSSKIRGSTRPSELPQSQPPSSGPHRNNAWRRSQSPKDKGRAEERAVWSEEGAAPQQLSRSPPKTSSPRGGGGSGGPIRKFTCRFDIGIDNDKEFQ</sequence>
<name>A0A7J6KXU0_PERCH</name>
<feature type="region of interest" description="Disordered" evidence="2">
    <location>
        <begin position="258"/>
        <end position="359"/>
    </location>
</feature>
<feature type="compositionally biased region" description="Low complexity" evidence="2">
    <location>
        <begin position="322"/>
        <end position="331"/>
    </location>
</feature>
<feature type="domain" description="RRM" evidence="3">
    <location>
        <begin position="119"/>
        <end position="184"/>
    </location>
</feature>
<dbReference type="Proteomes" id="UP000591131">
    <property type="component" value="Unassembled WGS sequence"/>
</dbReference>
<dbReference type="GO" id="GO:0003723">
    <property type="term" value="F:RNA binding"/>
    <property type="evidence" value="ECO:0007669"/>
    <property type="project" value="UniProtKB-UniRule"/>
</dbReference>
<dbReference type="SMART" id="SM00360">
    <property type="entry name" value="RRM"/>
    <property type="match status" value="1"/>
</dbReference>
<dbReference type="InterPro" id="IPR012677">
    <property type="entry name" value="Nucleotide-bd_a/b_plait_sf"/>
</dbReference>
<gene>
    <name evidence="4" type="ORF">FOL47_000213</name>
</gene>
<dbReference type="EMBL" id="JAAPAO010001014">
    <property type="protein sequence ID" value="KAF4651732.1"/>
    <property type="molecule type" value="Genomic_DNA"/>
</dbReference>
<keyword evidence="1" id="KW-0694">RNA-binding</keyword>
<evidence type="ECO:0000256" key="2">
    <source>
        <dbReference type="SAM" id="MobiDB-lite"/>
    </source>
</evidence>
<dbReference type="Pfam" id="PF00076">
    <property type="entry name" value="RRM_1"/>
    <property type="match status" value="1"/>
</dbReference>
<dbReference type="SUPFAM" id="SSF54928">
    <property type="entry name" value="RNA-binding domain, RBD"/>
    <property type="match status" value="1"/>
</dbReference>
<feature type="region of interest" description="Disordered" evidence="2">
    <location>
        <begin position="1"/>
        <end position="50"/>
    </location>
</feature>
<dbReference type="CDD" id="cd00590">
    <property type="entry name" value="RRM_SF"/>
    <property type="match status" value="1"/>
</dbReference>
<feature type="compositionally biased region" description="Low complexity" evidence="2">
    <location>
        <begin position="26"/>
        <end position="43"/>
    </location>
</feature>
<dbReference type="AlphaFoldDB" id="A0A7J6KXU0"/>
<reference evidence="4 5" key="1">
    <citation type="submission" date="2020-04" db="EMBL/GenBank/DDBJ databases">
        <title>Perkinsus chesapeaki whole genome sequence.</title>
        <authorList>
            <person name="Bogema D.R."/>
        </authorList>
    </citation>
    <scope>NUCLEOTIDE SEQUENCE [LARGE SCALE GENOMIC DNA]</scope>
    <source>
        <strain evidence="4">ATCC PRA-425</strain>
    </source>
</reference>
<comment type="caution">
    <text evidence="4">The sequence shown here is derived from an EMBL/GenBank/DDBJ whole genome shotgun (WGS) entry which is preliminary data.</text>
</comment>
<evidence type="ECO:0000313" key="5">
    <source>
        <dbReference type="Proteomes" id="UP000591131"/>
    </source>
</evidence>
<feature type="non-terminal residue" evidence="4">
    <location>
        <position position="1"/>
    </location>
</feature>
<keyword evidence="5" id="KW-1185">Reference proteome</keyword>
<dbReference type="PROSITE" id="PS50102">
    <property type="entry name" value="RRM"/>
    <property type="match status" value="1"/>
</dbReference>
<accession>A0A7J6KXU0</accession>
<evidence type="ECO:0000259" key="3">
    <source>
        <dbReference type="PROSITE" id="PS50102"/>
    </source>
</evidence>
<dbReference type="InterPro" id="IPR035979">
    <property type="entry name" value="RBD_domain_sf"/>
</dbReference>